<dbReference type="Pfam" id="PF13490">
    <property type="entry name" value="zf-HC2"/>
    <property type="match status" value="1"/>
</dbReference>
<dbReference type="OrthoDB" id="9808253at2"/>
<gene>
    <name evidence="5" type="ORF">EDC19_0624</name>
</gene>
<evidence type="ECO:0000256" key="2">
    <source>
        <dbReference type="ARBA" id="ARBA00024438"/>
    </source>
</evidence>
<dbReference type="Gene3D" id="1.10.10.1320">
    <property type="entry name" value="Anti-sigma factor, zinc-finger domain"/>
    <property type="match status" value="1"/>
</dbReference>
<feature type="domain" description="Putative zinc-finger" evidence="4">
    <location>
        <begin position="3"/>
        <end position="36"/>
    </location>
</feature>
<evidence type="ECO:0000256" key="3">
    <source>
        <dbReference type="SAM" id="Phobius"/>
    </source>
</evidence>
<organism evidence="5 6">
    <name type="scientific">Natranaerovirga hydrolytica</name>
    <dbReference type="NCBI Taxonomy" id="680378"/>
    <lineage>
        <taxon>Bacteria</taxon>
        <taxon>Bacillati</taxon>
        <taxon>Bacillota</taxon>
        <taxon>Clostridia</taxon>
        <taxon>Lachnospirales</taxon>
        <taxon>Natranaerovirgaceae</taxon>
        <taxon>Natranaerovirga</taxon>
    </lineage>
</organism>
<dbReference type="InterPro" id="IPR041916">
    <property type="entry name" value="Anti_sigma_zinc_sf"/>
</dbReference>
<comment type="similarity">
    <text evidence="1">Belongs to the zinc-associated anti-sigma factor (ZAS) superfamily. Anti-sigma-W factor family.</text>
</comment>
<dbReference type="AlphaFoldDB" id="A0A4R1MYB7"/>
<evidence type="ECO:0000313" key="6">
    <source>
        <dbReference type="Proteomes" id="UP000294545"/>
    </source>
</evidence>
<feature type="transmembrane region" description="Helical" evidence="3">
    <location>
        <begin position="86"/>
        <end position="106"/>
    </location>
</feature>
<protein>
    <recommendedName>
        <fullName evidence="2">Anti-sigma-W factor RsiW</fullName>
    </recommendedName>
</protein>
<keyword evidence="3" id="KW-0812">Transmembrane</keyword>
<evidence type="ECO:0000259" key="4">
    <source>
        <dbReference type="Pfam" id="PF13490"/>
    </source>
</evidence>
<keyword evidence="6" id="KW-1185">Reference proteome</keyword>
<dbReference type="InterPro" id="IPR027383">
    <property type="entry name" value="Znf_put"/>
</dbReference>
<dbReference type="Proteomes" id="UP000294545">
    <property type="component" value="Unassembled WGS sequence"/>
</dbReference>
<proteinExistence type="inferred from homology"/>
<keyword evidence="3" id="KW-0472">Membrane</keyword>
<keyword evidence="3" id="KW-1133">Transmembrane helix</keyword>
<dbReference type="EMBL" id="SMGQ01000011">
    <property type="protein sequence ID" value="TCK98206.1"/>
    <property type="molecule type" value="Genomic_DNA"/>
</dbReference>
<accession>A0A4R1MYB7</accession>
<reference evidence="5 6" key="1">
    <citation type="submission" date="2019-03" db="EMBL/GenBank/DDBJ databases">
        <title>Genomic Encyclopedia of Type Strains, Phase IV (KMG-IV): sequencing the most valuable type-strain genomes for metagenomic binning, comparative biology and taxonomic classification.</title>
        <authorList>
            <person name="Goeker M."/>
        </authorList>
    </citation>
    <scope>NUCLEOTIDE SEQUENCE [LARGE SCALE GENOMIC DNA]</scope>
    <source>
        <strain evidence="5 6">DSM 24176</strain>
    </source>
</reference>
<evidence type="ECO:0000313" key="5">
    <source>
        <dbReference type="EMBL" id="TCK98206.1"/>
    </source>
</evidence>
<sequence>MDCQLIQSSISLYIDNELNPDEKQRFEAHIRNCKTCKKELEIYQALSHQLEDIDCEKTLPTDYHNALMAKIKSMPKSNKKNRFNHSFYYSSAAAIIVILIISTVFLKDYFYNQSLQIEEENNMIYEIAKDESIEGDNDFGSLSISGAEEDSSNEIMVQRSSELLEQPDIEFNEMQKSKETNEDAEIGFFSAAVTEDEYEEDGVFEFNIIYTVFVLVIVLSLCLIAGIKVYKKNKL</sequence>
<feature type="transmembrane region" description="Helical" evidence="3">
    <location>
        <begin position="208"/>
        <end position="230"/>
    </location>
</feature>
<dbReference type="RefSeq" id="WP_132280367.1">
    <property type="nucleotide sequence ID" value="NZ_SMGQ01000011.1"/>
</dbReference>
<evidence type="ECO:0000256" key="1">
    <source>
        <dbReference type="ARBA" id="ARBA00024353"/>
    </source>
</evidence>
<name>A0A4R1MYB7_9FIRM</name>
<comment type="caution">
    <text evidence="5">The sequence shown here is derived from an EMBL/GenBank/DDBJ whole genome shotgun (WGS) entry which is preliminary data.</text>
</comment>